<evidence type="ECO:0000313" key="8">
    <source>
        <dbReference type="EMBL" id="OSS47705.1"/>
    </source>
</evidence>
<accession>A0A1Y2LV37</accession>
<dbReference type="SUPFAM" id="SSF53474">
    <property type="entry name" value="alpha/beta-Hydrolases"/>
    <property type="match status" value="1"/>
</dbReference>
<evidence type="ECO:0000256" key="6">
    <source>
        <dbReference type="ARBA" id="ARBA00034303"/>
    </source>
</evidence>
<dbReference type="InParanoid" id="A0A1Y2LV37"/>
<proteinExistence type="inferred from homology"/>
<evidence type="ECO:0000256" key="2">
    <source>
        <dbReference type="ARBA" id="ARBA00022692"/>
    </source>
</evidence>
<reference evidence="8 9" key="1">
    <citation type="journal article" date="2017" name="Genome Announc.">
        <title>Genome sequence of the saprophytic ascomycete Epicoccum nigrum ICMP 19927 strain isolated from New Zealand.</title>
        <authorList>
            <person name="Fokin M."/>
            <person name="Fleetwood D."/>
            <person name="Weir B.S."/>
            <person name="Villas-Boas S.G."/>
        </authorList>
    </citation>
    <scope>NUCLEOTIDE SEQUENCE [LARGE SCALE GENOMIC DNA]</scope>
    <source>
        <strain evidence="8 9">ICMP 19927</strain>
    </source>
</reference>
<feature type="transmembrane region" description="Helical" evidence="7">
    <location>
        <begin position="310"/>
        <end position="332"/>
    </location>
</feature>
<evidence type="ECO:0000313" key="9">
    <source>
        <dbReference type="Proteomes" id="UP000193240"/>
    </source>
</evidence>
<keyword evidence="9" id="KW-1185">Reference proteome</keyword>
<dbReference type="EMBL" id="KZ107848">
    <property type="protein sequence ID" value="OSS47705.1"/>
    <property type="molecule type" value="Genomic_DNA"/>
</dbReference>
<dbReference type="Proteomes" id="UP000193240">
    <property type="component" value="Unassembled WGS sequence"/>
</dbReference>
<keyword evidence="4 7" id="KW-0472">Membrane</keyword>
<gene>
    <name evidence="8" type="ORF">B5807_07361</name>
</gene>
<dbReference type="Pfam" id="PF05705">
    <property type="entry name" value="DUF829"/>
    <property type="match status" value="1"/>
</dbReference>
<dbReference type="InterPro" id="IPR008547">
    <property type="entry name" value="DUF829_TMEM53"/>
</dbReference>
<comment type="similarity">
    <text evidence="1">Belongs to the TMEM53 family.</text>
</comment>
<dbReference type="InterPro" id="IPR029058">
    <property type="entry name" value="AB_hydrolase_fold"/>
</dbReference>
<evidence type="ECO:0000256" key="4">
    <source>
        <dbReference type="ARBA" id="ARBA00023136"/>
    </source>
</evidence>
<keyword evidence="2 7" id="KW-0812">Transmembrane</keyword>
<organism evidence="8 9">
    <name type="scientific">Epicoccum nigrum</name>
    <name type="common">Soil fungus</name>
    <name type="synonym">Epicoccum purpurascens</name>
    <dbReference type="NCBI Taxonomy" id="105696"/>
    <lineage>
        <taxon>Eukaryota</taxon>
        <taxon>Fungi</taxon>
        <taxon>Dikarya</taxon>
        <taxon>Ascomycota</taxon>
        <taxon>Pezizomycotina</taxon>
        <taxon>Dothideomycetes</taxon>
        <taxon>Pleosporomycetidae</taxon>
        <taxon>Pleosporales</taxon>
        <taxon>Pleosporineae</taxon>
        <taxon>Didymellaceae</taxon>
        <taxon>Epicoccum</taxon>
    </lineage>
</organism>
<evidence type="ECO:0000256" key="3">
    <source>
        <dbReference type="ARBA" id="ARBA00022989"/>
    </source>
</evidence>
<dbReference type="PANTHER" id="PTHR12265:SF30">
    <property type="entry name" value="TRANSMEMBRANE PROTEIN 53"/>
    <property type="match status" value="1"/>
</dbReference>
<dbReference type="GO" id="GO:0005640">
    <property type="term" value="C:nuclear outer membrane"/>
    <property type="evidence" value="ECO:0007669"/>
    <property type="project" value="UniProtKB-SubCell"/>
</dbReference>
<dbReference type="PANTHER" id="PTHR12265">
    <property type="entry name" value="TRANSMEMBRANE PROTEIN 53"/>
    <property type="match status" value="1"/>
</dbReference>
<keyword evidence="5" id="KW-0539">Nucleus</keyword>
<dbReference type="AlphaFoldDB" id="A0A1Y2LV37"/>
<keyword evidence="3 7" id="KW-1133">Transmembrane helix</keyword>
<protein>
    <submittedName>
        <fullName evidence="8">Uncharacterized protein</fullName>
    </submittedName>
</protein>
<sequence>MRFYCFSIVGIAGRLPDDAKVQLIEAGPQCCLDTVEAEEQCLDVARLVGLTRLVKCWCWSYIITRCPNRGTVRTTEQHQQVSYWTTSCLANGAGFTKKPVSVAFTPRAIGHGPCTQNRYLLLSCRLLSIISKMIEEKVPHDAIPGFELIAPAIWDRIPSTPSTPTGNISAPSLVLLMTWTGAHGRHIFKYTTEYAKMFPSSHIMVITTSSADFLFRSSKRKQHRLQPAVKYIRNLQQIPCSSTGGILMHVFSEGGSNKACELATTYQRSTGTRLPISALYLDSTPGHPRYLRLCSALAKSFPPIPVLSQLALVLATIMLGIVWVLYHGFVGYDNNPVTKSRKQLLDPTLFDLKVPRCYLYSKADAQIAWQDVYEHAGASMAHSQCVTEVIFENSSHVGHARKEPERYWNAVTTVWQQAQEKGNNSDEKMSGRTTLRASQLPAFDFEFSVTDIDLSMPASALIKKQRWSSGSELTLLPSLPPTPDMGRMLAVEQRLWRDGLI</sequence>
<comment type="subcellular location">
    <subcellularLocation>
        <location evidence="6">Nucleus outer membrane</location>
        <topology evidence="6">Single-pass membrane protein</topology>
    </subcellularLocation>
</comment>
<evidence type="ECO:0000256" key="5">
    <source>
        <dbReference type="ARBA" id="ARBA00023242"/>
    </source>
</evidence>
<evidence type="ECO:0000256" key="1">
    <source>
        <dbReference type="ARBA" id="ARBA00007387"/>
    </source>
</evidence>
<evidence type="ECO:0000256" key="7">
    <source>
        <dbReference type="SAM" id="Phobius"/>
    </source>
</evidence>
<name>A0A1Y2LV37_EPING</name>